<feature type="region of interest" description="Disordered" evidence="1">
    <location>
        <begin position="969"/>
        <end position="988"/>
    </location>
</feature>
<feature type="region of interest" description="Disordered" evidence="1">
    <location>
        <begin position="540"/>
        <end position="621"/>
    </location>
</feature>
<dbReference type="CDD" id="cd05835">
    <property type="entry name" value="PWWP_DNMT3"/>
    <property type="match status" value="1"/>
</dbReference>
<feature type="region of interest" description="Disordered" evidence="1">
    <location>
        <begin position="1126"/>
        <end position="1183"/>
    </location>
</feature>
<evidence type="ECO:0000259" key="2">
    <source>
        <dbReference type="PROSITE" id="PS50812"/>
    </source>
</evidence>
<feature type="region of interest" description="Disordered" evidence="1">
    <location>
        <begin position="407"/>
        <end position="427"/>
    </location>
</feature>
<dbReference type="Pfam" id="PF00855">
    <property type="entry name" value="PWWP"/>
    <property type="match status" value="1"/>
</dbReference>
<keyword evidence="4" id="KW-1185">Reference proteome</keyword>
<dbReference type="InterPro" id="IPR013087">
    <property type="entry name" value="Znf_C2H2_type"/>
</dbReference>
<feature type="region of interest" description="Disordered" evidence="1">
    <location>
        <begin position="75"/>
        <end position="101"/>
    </location>
</feature>
<dbReference type="InterPro" id="IPR000313">
    <property type="entry name" value="PWWP_dom"/>
</dbReference>
<evidence type="ECO:0000256" key="1">
    <source>
        <dbReference type="SAM" id="MobiDB-lite"/>
    </source>
</evidence>
<feature type="compositionally biased region" description="Basic residues" evidence="1">
    <location>
        <begin position="1"/>
        <end position="15"/>
    </location>
</feature>
<comment type="caution">
    <text evidence="3">The sequence shown here is derived from an EMBL/GenBank/DDBJ whole genome shotgun (WGS) entry which is preliminary data.</text>
</comment>
<reference evidence="3" key="1">
    <citation type="submission" date="2021-03" db="EMBL/GenBank/DDBJ databases">
        <authorList>
            <person name="Bekaert M."/>
        </authorList>
    </citation>
    <scope>NUCLEOTIDE SEQUENCE</scope>
</reference>
<evidence type="ECO:0000313" key="4">
    <source>
        <dbReference type="Proteomes" id="UP000683360"/>
    </source>
</evidence>
<evidence type="ECO:0000313" key="3">
    <source>
        <dbReference type="EMBL" id="CAG2186092.1"/>
    </source>
</evidence>
<dbReference type="EMBL" id="CAJPWZ010000116">
    <property type="protein sequence ID" value="CAG2186092.1"/>
    <property type="molecule type" value="Genomic_DNA"/>
</dbReference>
<dbReference type="PROSITE" id="PS00028">
    <property type="entry name" value="ZINC_FINGER_C2H2_1"/>
    <property type="match status" value="1"/>
</dbReference>
<feature type="compositionally biased region" description="Low complexity" evidence="1">
    <location>
        <begin position="608"/>
        <end position="621"/>
    </location>
</feature>
<sequence length="1637" mass="184102">MKKKGVKRDKSKSIKQNRTEGNTSVREISVQTEEISPNLLYIASRLSTDDMGLYQSILSKDPVLPEVLMDGDDIQEEKKTRSIQESEQEENNSTYRVDDMSPKEPFTQRLFHRIPLRKTAPRGRAHVIQRTTSRTTQSNSNANQETKHKSSETSGENILPSCSSFFNVDPQKGQSSFKNLESTVEVHDKISEQSWCRQKVRNGIDQISNTLTDNDVSSSLNSAAVIREYKKIISNRKTNILSSGSLGIGTKSTGFAKDLQNKKKCMEERNNNSSYHVHSDTVKQDSPNIALPSLETEVTSNTEESSPMIALSSLETEVISNTDETCEFDKERAENQDNVSCHEERTENLGNVSCNLNSKIVENDLHVRDILEETVEDAKEMTNETVTKEPEVQKFVPLLSASVKTVKSKSEGQSLKEQHNDNDKKELINVESKIKKNVKGKSVNQLSKKLHNDKNKKASINVESKIKKNAKQKKNMNTDNSETVHKNTNLIAGSPIETGKEGIEKSSNGSNNAMLEGVASYKRWQHENLLKKKSFVSPKEDCNNNNKTCGKNGDNSIAIQNPHKKPCYTFDQKEDSGQNRNKQDKIKKCGQHQGDVFSIGGSDDIKGSENNNASSDSHSHLNSMSPILELQEPDVSLDNNCFKSLLPPLLRPTVTVEAEVHISMREMEKFQQKENSSVQGLHSDLSQSQNKQIQELLGQLDISDIVGTSGINSTPEKMTKGKIKKQKRKKPRMVNEGKEITRTRHIRSCAPTVFYKKGKKKLETGEKLDTQFANNLSKNDQLNHHFMEQEFGKVEKHESMTKKDIIEHTMECITDVAHSSQKITTISAPPPVTGRIIRKNCIIMKRKRSKEEKISSLEPPLKLRKISSDENGACVNNYSDEQPEIATLDQTIENDKSEERNAFLEDKESENIDVESSQILSLKTHVAEVYNEDKTGKEKDINKDVYWNHGATSEVEEGIVELQVDESDNIESGIGSDSDCNNRDGGDLNGEPDCVNVLGTNNNLEGQISTYGLDTKIDNILKRKDEDQESVDFEESRNVMNTGFKNSPNDDSFISECSSLSNENQVELLSEKHHDVNLHTAGIEEMTDFIAGRIKEKAAKKHMKFEKIGRGAAGWEDSLRQKPKKTEIFQVNPAPQKLQSKDAQNSGSGNSELNERSKKAKRGRPRLHEKASGDHEIDPTLEIRTDHKLSDDSNFGQVVWGKLGRQRWWPAIVVEGYMVLRKQAEPGHSWLFWFGDHKITEHRTYVHTIESAKQDWYSVTSVIEHTLKTIKDQMPNIKSVVLRSDNAGCYHCSNLWHSLHGISQRTGVYIKEYDFSEAQNGKSYCDSKIAHMRGKMRKYVLEGGDITSSTEMKEALDVCGGVSGCQISNVTINTESQTKDQSQLKGITKYSNVKIDHDGRLTCWKAFGIGEGQRITMSSFNQEGTNLNVLEDFSLPKHIEGSIKTSNSIVNEQLPREGDLYCPEMTCSRKFKSYSELEDHCFVGDHALCPTHDLIKLQWKGVCLDISSCSIKTREGSLQNGDSTLQTGWGLKKDRKSVRFSLKIKNYLKEIFDCGEKSGQKANAGNVAKNMRISRDNTGKKIFSPNEYLQPSQIISYFSRLALLLKCPSKKDCEVSDEDLESAIALINRSEALEELL</sequence>
<feature type="compositionally biased region" description="Basic residues" evidence="1">
    <location>
        <begin position="116"/>
        <end position="127"/>
    </location>
</feature>
<feature type="region of interest" description="Disordered" evidence="1">
    <location>
        <begin position="439"/>
        <end position="459"/>
    </location>
</feature>
<feature type="compositionally biased region" description="Basic residues" evidence="1">
    <location>
        <begin position="720"/>
        <end position="732"/>
    </location>
</feature>
<feature type="compositionally biased region" description="Polar residues" evidence="1">
    <location>
        <begin position="1137"/>
        <end position="1152"/>
    </location>
</feature>
<dbReference type="PANTHER" id="PTHR33845:SF1">
    <property type="entry name" value="C2H2-TYPE DOMAIN-CONTAINING PROTEIN"/>
    <property type="match status" value="1"/>
</dbReference>
<dbReference type="PANTHER" id="PTHR33845">
    <property type="entry name" value="C2H2-TYPE DOMAIN-CONTAINING PROTEIN"/>
    <property type="match status" value="1"/>
</dbReference>
<feature type="compositionally biased region" description="Low complexity" evidence="1">
    <location>
        <begin position="543"/>
        <end position="555"/>
    </location>
</feature>
<feature type="compositionally biased region" description="Low complexity" evidence="1">
    <location>
        <begin position="129"/>
        <end position="144"/>
    </location>
</feature>
<protein>
    <recommendedName>
        <fullName evidence="2">PWWP domain-containing protein</fullName>
    </recommendedName>
</protein>
<name>A0A8S3PWY4_MYTED</name>
<organism evidence="3 4">
    <name type="scientific">Mytilus edulis</name>
    <name type="common">Blue mussel</name>
    <dbReference type="NCBI Taxonomy" id="6550"/>
    <lineage>
        <taxon>Eukaryota</taxon>
        <taxon>Metazoa</taxon>
        <taxon>Spiralia</taxon>
        <taxon>Lophotrochozoa</taxon>
        <taxon>Mollusca</taxon>
        <taxon>Bivalvia</taxon>
        <taxon>Autobranchia</taxon>
        <taxon>Pteriomorphia</taxon>
        <taxon>Mytilida</taxon>
        <taxon>Mytiloidea</taxon>
        <taxon>Mytilidae</taxon>
        <taxon>Mytilinae</taxon>
        <taxon>Mytilus</taxon>
    </lineage>
</organism>
<feature type="compositionally biased region" description="Polar residues" evidence="1">
    <location>
        <begin position="19"/>
        <end position="29"/>
    </location>
</feature>
<feature type="compositionally biased region" description="Basic and acidic residues" evidence="1">
    <location>
        <begin position="571"/>
        <end position="587"/>
    </location>
</feature>
<feature type="compositionally biased region" description="Basic and acidic residues" evidence="1">
    <location>
        <begin position="408"/>
        <end position="427"/>
    </location>
</feature>
<dbReference type="OrthoDB" id="641149at2759"/>
<dbReference type="PROSITE" id="PS50812">
    <property type="entry name" value="PWWP"/>
    <property type="match status" value="1"/>
</dbReference>
<feature type="region of interest" description="Disordered" evidence="1">
    <location>
        <begin position="1"/>
        <end position="29"/>
    </location>
</feature>
<dbReference type="Proteomes" id="UP000683360">
    <property type="component" value="Unassembled WGS sequence"/>
</dbReference>
<dbReference type="Gene3D" id="2.30.30.140">
    <property type="match status" value="1"/>
</dbReference>
<accession>A0A8S3PWY4</accession>
<feature type="region of interest" description="Disordered" evidence="1">
    <location>
        <begin position="116"/>
        <end position="158"/>
    </location>
</feature>
<feature type="domain" description="PWWP" evidence="2">
    <location>
        <begin position="1195"/>
        <end position="1247"/>
    </location>
</feature>
<feature type="compositionally biased region" description="Basic and acidic residues" evidence="1">
    <location>
        <begin position="1166"/>
        <end position="1183"/>
    </location>
</feature>
<dbReference type="SUPFAM" id="SSF63748">
    <property type="entry name" value="Tudor/PWWP/MBT"/>
    <property type="match status" value="1"/>
</dbReference>
<gene>
    <name evidence="3" type="ORF">MEDL_1641</name>
</gene>
<proteinExistence type="predicted"/>
<feature type="region of interest" description="Disordered" evidence="1">
    <location>
        <begin position="711"/>
        <end position="735"/>
    </location>
</feature>